<feature type="compositionally biased region" description="Low complexity" evidence="6">
    <location>
        <begin position="133"/>
        <end position="153"/>
    </location>
</feature>
<evidence type="ECO:0000256" key="1">
    <source>
        <dbReference type="ARBA" id="ARBA00004123"/>
    </source>
</evidence>
<evidence type="ECO:0000313" key="11">
    <source>
        <dbReference type="RefSeq" id="XP_020547657.1"/>
    </source>
</evidence>
<dbReference type="GO" id="GO:0003700">
    <property type="term" value="F:DNA-binding transcription factor activity"/>
    <property type="evidence" value="ECO:0007669"/>
    <property type="project" value="InterPro"/>
</dbReference>
<gene>
    <name evidence="9 10 11" type="primary">LOC105156503</name>
</gene>
<dbReference type="PROSITE" id="PS50811">
    <property type="entry name" value="WRKY"/>
    <property type="match status" value="1"/>
</dbReference>
<reference evidence="9 10" key="1">
    <citation type="submission" date="2025-04" db="UniProtKB">
        <authorList>
            <consortium name="RefSeq"/>
        </authorList>
    </citation>
    <scope>IDENTIFICATION</scope>
</reference>
<dbReference type="GO" id="GO:0005634">
    <property type="term" value="C:nucleus"/>
    <property type="evidence" value="ECO:0007669"/>
    <property type="project" value="UniProtKB-SubCell"/>
</dbReference>
<dbReference type="RefSeq" id="XP_020547657.1">
    <property type="nucleotide sequence ID" value="XM_020691998.1"/>
</dbReference>
<dbReference type="FunFam" id="2.20.25.80:FF:000003">
    <property type="entry name" value="WRKY transcription factor 57"/>
    <property type="match status" value="1"/>
</dbReference>
<feature type="compositionally biased region" description="Low complexity" evidence="6">
    <location>
        <begin position="115"/>
        <end position="126"/>
    </location>
</feature>
<dbReference type="SUPFAM" id="SSF118290">
    <property type="entry name" value="WRKY DNA-binding domain"/>
    <property type="match status" value="1"/>
</dbReference>
<accession>A0A8M8UUZ6</accession>
<comment type="subcellular location">
    <subcellularLocation>
        <location evidence="1">Nucleus</location>
    </subcellularLocation>
</comment>
<dbReference type="SMART" id="SM00774">
    <property type="entry name" value="WRKY"/>
    <property type="match status" value="1"/>
</dbReference>
<evidence type="ECO:0000256" key="3">
    <source>
        <dbReference type="ARBA" id="ARBA00023125"/>
    </source>
</evidence>
<protein>
    <submittedName>
        <fullName evidence="9 10">Probable WRKY transcription factor 57 isoform X1</fullName>
    </submittedName>
</protein>
<keyword evidence="5" id="KW-0539">Nucleus</keyword>
<evidence type="ECO:0000313" key="9">
    <source>
        <dbReference type="RefSeq" id="XP_020547655.1"/>
    </source>
</evidence>
<keyword evidence="8" id="KW-1185">Reference proteome</keyword>
<evidence type="ECO:0000256" key="2">
    <source>
        <dbReference type="ARBA" id="ARBA00023015"/>
    </source>
</evidence>
<dbReference type="Pfam" id="PF03106">
    <property type="entry name" value="WRKY"/>
    <property type="match status" value="1"/>
</dbReference>
<keyword evidence="2" id="KW-0805">Transcription regulation</keyword>
<dbReference type="GO" id="GO:0043565">
    <property type="term" value="F:sequence-specific DNA binding"/>
    <property type="evidence" value="ECO:0007669"/>
    <property type="project" value="InterPro"/>
</dbReference>
<dbReference type="InterPro" id="IPR003657">
    <property type="entry name" value="WRKY_dom"/>
</dbReference>
<dbReference type="InterPro" id="IPR036576">
    <property type="entry name" value="WRKY_dom_sf"/>
</dbReference>
<evidence type="ECO:0000256" key="6">
    <source>
        <dbReference type="SAM" id="MobiDB-lite"/>
    </source>
</evidence>
<dbReference type="OrthoDB" id="771376at2759"/>
<keyword evidence="4" id="KW-0804">Transcription</keyword>
<dbReference type="PANTHER" id="PTHR31221:SF334">
    <property type="entry name" value="WRKY TRANSCRIPTION FACTOR 57-RELATED"/>
    <property type="match status" value="1"/>
</dbReference>
<evidence type="ECO:0000313" key="10">
    <source>
        <dbReference type="RefSeq" id="XP_020547656.1"/>
    </source>
</evidence>
<dbReference type="RefSeq" id="XP_020547656.1">
    <property type="nucleotide sequence ID" value="XM_020691997.1"/>
</dbReference>
<evidence type="ECO:0000256" key="5">
    <source>
        <dbReference type="ARBA" id="ARBA00023242"/>
    </source>
</evidence>
<evidence type="ECO:0000313" key="8">
    <source>
        <dbReference type="Proteomes" id="UP000504604"/>
    </source>
</evidence>
<feature type="region of interest" description="Disordered" evidence="6">
    <location>
        <begin position="320"/>
        <end position="365"/>
    </location>
</feature>
<sequence>MDGKRKADPEFIADSSWELGGEDVENLNHGYLFGSDYKESSILSEFGWNIPTESSGVCGCDGGFVDLDPIESGLPVSSADGCVLAGTTAPRGDDTSRSLEPMVAVEENATFASALASNPSMSSSSSEDPAEKSTASGGSSAAAAANPPADAASYNRTAKVNAEKRSCRVRTVFAVYSVVRSIKLCTQVGGREIRSKAKKKGQKRIRQPRFAFVTKSEIDHLEDGYRWRKYGQKAVKNSPFPRSYYRCTNSKCMVKKRVERSSEDPSVVITTYEGQHSHHSVGFPRSGLVSQEAAFASPMAPSNSQFYYPRLQTYPHENSLSISQLPPSIQGKGGESGHKGQEASLQPSVGEGLLGDIVPPGMRNG</sequence>
<dbReference type="Gene3D" id="2.20.25.80">
    <property type="entry name" value="WRKY domain"/>
    <property type="match status" value="1"/>
</dbReference>
<dbReference type="PANTHER" id="PTHR31221">
    <property type="entry name" value="WRKY TRANSCRIPTION FACTOR PROTEIN 1-RELATED"/>
    <property type="match status" value="1"/>
</dbReference>
<dbReference type="Proteomes" id="UP000504604">
    <property type="component" value="Linkage group LG2"/>
</dbReference>
<dbReference type="InterPro" id="IPR044810">
    <property type="entry name" value="WRKY_plant"/>
</dbReference>
<name>A0A8M8UUZ6_SESIN</name>
<dbReference type="AlphaFoldDB" id="A0A8M8UUZ6"/>
<dbReference type="RefSeq" id="XP_020547655.1">
    <property type="nucleotide sequence ID" value="XM_020691996.1"/>
</dbReference>
<organism evidence="8 10">
    <name type="scientific">Sesamum indicum</name>
    <name type="common">Oriental sesame</name>
    <name type="synonym">Sesamum orientale</name>
    <dbReference type="NCBI Taxonomy" id="4182"/>
    <lineage>
        <taxon>Eukaryota</taxon>
        <taxon>Viridiplantae</taxon>
        <taxon>Streptophyta</taxon>
        <taxon>Embryophyta</taxon>
        <taxon>Tracheophyta</taxon>
        <taxon>Spermatophyta</taxon>
        <taxon>Magnoliopsida</taxon>
        <taxon>eudicotyledons</taxon>
        <taxon>Gunneridae</taxon>
        <taxon>Pentapetalae</taxon>
        <taxon>asterids</taxon>
        <taxon>lamiids</taxon>
        <taxon>Lamiales</taxon>
        <taxon>Pedaliaceae</taxon>
        <taxon>Sesamum</taxon>
    </lineage>
</organism>
<feature type="region of interest" description="Disordered" evidence="6">
    <location>
        <begin position="115"/>
        <end position="154"/>
    </location>
</feature>
<keyword evidence="3" id="KW-0238">DNA-binding</keyword>
<evidence type="ECO:0000259" key="7">
    <source>
        <dbReference type="PROSITE" id="PS50811"/>
    </source>
</evidence>
<evidence type="ECO:0000256" key="4">
    <source>
        <dbReference type="ARBA" id="ARBA00023163"/>
    </source>
</evidence>
<feature type="domain" description="WRKY" evidence="7">
    <location>
        <begin position="216"/>
        <end position="281"/>
    </location>
</feature>
<dbReference type="GeneID" id="105156503"/>
<proteinExistence type="predicted"/>